<dbReference type="Proteomes" id="UP000537862">
    <property type="component" value="Unassembled WGS sequence"/>
</dbReference>
<sequence>MVATTSKMLAHLIREFRYEKNLSQSDLAEIAAVKQATISAFENSPDSTKLETFFKILYALELELVVQPRPKGGLPSGLDENGEEIW</sequence>
<dbReference type="SMART" id="SM00530">
    <property type="entry name" value="HTH_XRE"/>
    <property type="match status" value="1"/>
</dbReference>
<organism evidence="2 3">
    <name type="scientific">Pelistega suis</name>
    <dbReference type="NCBI Taxonomy" id="1631957"/>
    <lineage>
        <taxon>Bacteria</taxon>
        <taxon>Pseudomonadati</taxon>
        <taxon>Pseudomonadota</taxon>
        <taxon>Betaproteobacteria</taxon>
        <taxon>Burkholderiales</taxon>
        <taxon>Alcaligenaceae</taxon>
        <taxon>Pelistega</taxon>
    </lineage>
</organism>
<dbReference type="InterPro" id="IPR001387">
    <property type="entry name" value="Cro/C1-type_HTH"/>
</dbReference>
<dbReference type="GO" id="GO:0003677">
    <property type="term" value="F:DNA binding"/>
    <property type="evidence" value="ECO:0007669"/>
    <property type="project" value="InterPro"/>
</dbReference>
<accession>A0A849P5U1</accession>
<protein>
    <submittedName>
        <fullName evidence="2">Helix-turn-helix domain-containing protein</fullName>
    </submittedName>
</protein>
<name>A0A849P5U1_9BURK</name>
<gene>
    <name evidence="2" type="ORF">HKX39_02740</name>
</gene>
<dbReference type="Pfam" id="PF01381">
    <property type="entry name" value="HTH_3"/>
    <property type="match status" value="1"/>
</dbReference>
<dbReference type="AlphaFoldDB" id="A0A849P5U1"/>
<evidence type="ECO:0000313" key="3">
    <source>
        <dbReference type="Proteomes" id="UP000537862"/>
    </source>
</evidence>
<dbReference type="EMBL" id="JABGBN010000001">
    <property type="protein sequence ID" value="NOL51095.1"/>
    <property type="molecule type" value="Genomic_DNA"/>
</dbReference>
<comment type="caution">
    <text evidence="2">The sequence shown here is derived from an EMBL/GenBank/DDBJ whole genome shotgun (WGS) entry which is preliminary data.</text>
</comment>
<dbReference type="RefSeq" id="WP_171679766.1">
    <property type="nucleotide sequence ID" value="NZ_JABGBN010000001.1"/>
</dbReference>
<dbReference type="SUPFAM" id="SSF47413">
    <property type="entry name" value="lambda repressor-like DNA-binding domains"/>
    <property type="match status" value="1"/>
</dbReference>
<evidence type="ECO:0000313" key="2">
    <source>
        <dbReference type="EMBL" id="NOL51095.1"/>
    </source>
</evidence>
<dbReference type="InterPro" id="IPR010982">
    <property type="entry name" value="Lambda_DNA-bd_dom_sf"/>
</dbReference>
<dbReference type="PROSITE" id="PS50943">
    <property type="entry name" value="HTH_CROC1"/>
    <property type="match status" value="1"/>
</dbReference>
<evidence type="ECO:0000259" key="1">
    <source>
        <dbReference type="PROSITE" id="PS50943"/>
    </source>
</evidence>
<dbReference type="Gene3D" id="1.10.260.40">
    <property type="entry name" value="lambda repressor-like DNA-binding domains"/>
    <property type="match status" value="1"/>
</dbReference>
<proteinExistence type="predicted"/>
<dbReference type="CDD" id="cd00093">
    <property type="entry name" value="HTH_XRE"/>
    <property type="match status" value="1"/>
</dbReference>
<feature type="domain" description="HTH cro/C1-type" evidence="1">
    <location>
        <begin position="13"/>
        <end position="67"/>
    </location>
</feature>
<reference evidence="2 3" key="1">
    <citation type="submission" date="2020-05" db="EMBL/GenBank/DDBJ databases">
        <authorList>
            <person name="Niu N."/>
        </authorList>
    </citation>
    <scope>NUCLEOTIDE SEQUENCE [LARGE SCALE GENOMIC DNA]</scope>
    <source>
        <strain evidence="2 3">3340-03</strain>
    </source>
</reference>
<keyword evidence="3" id="KW-1185">Reference proteome</keyword>